<dbReference type="InterPro" id="IPR052029">
    <property type="entry name" value="PpiD_chaperone"/>
</dbReference>
<dbReference type="InterPro" id="IPR027304">
    <property type="entry name" value="Trigger_fact/SurA_dom_sf"/>
</dbReference>
<evidence type="ECO:0000256" key="5">
    <source>
        <dbReference type="ARBA" id="ARBA00022989"/>
    </source>
</evidence>
<dbReference type="Proteomes" id="UP001226434">
    <property type="component" value="Unassembled WGS sequence"/>
</dbReference>
<keyword evidence="4 12" id="KW-0812">Transmembrane</keyword>
<keyword evidence="5 12" id="KW-1133">Transmembrane helix</keyword>
<evidence type="ECO:0000256" key="2">
    <source>
        <dbReference type="ARBA" id="ARBA00022475"/>
    </source>
</evidence>
<evidence type="ECO:0000313" key="14">
    <source>
        <dbReference type="EMBL" id="MDI3320132.1"/>
    </source>
</evidence>
<comment type="similarity">
    <text evidence="8">Belongs to the PpiD chaperone family.</text>
</comment>
<dbReference type="InterPro" id="IPR000297">
    <property type="entry name" value="PPIase_PpiC"/>
</dbReference>
<keyword evidence="2" id="KW-1003">Cell membrane</keyword>
<evidence type="ECO:0000256" key="3">
    <source>
        <dbReference type="ARBA" id="ARBA00022519"/>
    </source>
</evidence>
<dbReference type="EMBL" id="JASBRG010000006">
    <property type="protein sequence ID" value="MDI3320132.1"/>
    <property type="molecule type" value="Genomic_DNA"/>
</dbReference>
<comment type="subcellular location">
    <subcellularLocation>
        <location evidence="1">Cell inner membrane</location>
        <topology evidence="1">Single-pass type II membrane protein</topology>
        <orientation evidence="1">Periplasmic side</orientation>
    </subcellularLocation>
</comment>
<evidence type="ECO:0000256" key="8">
    <source>
        <dbReference type="ARBA" id="ARBA00038408"/>
    </source>
</evidence>
<protein>
    <recommendedName>
        <fullName evidence="9">Periplasmic chaperone PpiD</fullName>
    </recommendedName>
    <alternativeName>
        <fullName evidence="10">Periplasmic folding chaperone</fullName>
    </alternativeName>
</protein>
<keyword evidence="11" id="KW-0697">Rotamase</keyword>
<dbReference type="SUPFAM" id="SSF109998">
    <property type="entry name" value="Triger factor/SurA peptide-binding domain-like"/>
    <property type="match status" value="1"/>
</dbReference>
<evidence type="ECO:0000256" key="11">
    <source>
        <dbReference type="PROSITE-ProRule" id="PRU00278"/>
    </source>
</evidence>
<keyword evidence="3" id="KW-0997">Cell inner membrane</keyword>
<accession>A0ABT6RE72</accession>
<dbReference type="Gene3D" id="3.10.50.40">
    <property type="match status" value="1"/>
</dbReference>
<dbReference type="SUPFAM" id="SSF54534">
    <property type="entry name" value="FKBP-like"/>
    <property type="match status" value="1"/>
</dbReference>
<dbReference type="PANTHER" id="PTHR47529:SF1">
    <property type="entry name" value="PERIPLASMIC CHAPERONE PPID"/>
    <property type="match status" value="1"/>
</dbReference>
<dbReference type="PROSITE" id="PS50198">
    <property type="entry name" value="PPIC_PPIASE_2"/>
    <property type="match status" value="1"/>
</dbReference>
<dbReference type="Pfam" id="PF13623">
    <property type="entry name" value="SurA_N_2"/>
    <property type="match status" value="1"/>
</dbReference>
<evidence type="ECO:0000256" key="12">
    <source>
        <dbReference type="SAM" id="Phobius"/>
    </source>
</evidence>
<evidence type="ECO:0000256" key="9">
    <source>
        <dbReference type="ARBA" id="ARBA00040743"/>
    </source>
</evidence>
<sequence length="707" mass="77514">MSIIQSIRDKAAWLVFGVIALSLLGFLLMDAFVGRGGRGMFSGNKTTIGSINGNDVEYVDFQKKVKAMEDQYQAQGYPMNEQMRQNIQEQVWSQSIDETLLDDEIEKAGVTVTPKELDDILFGANPPQDFARNFTNEKGEFDVNAAKQAIADLRKRKNDPRAQSFEEEYLPALLQNRVREKYASLIGNSTYYPKWLLEKTNTDNSQLASISYVASPYSSISDSAVKVSDDDIKSYVGKHSEEFKQEASKSIAYVTFSAAPTSGDSSSQLNQVASLKNEFASTNDVSGFLMRNGSATNYSDMYVVKSKMQMPNADTIRSLADGSVFGPYLDGGSYALAKMISKRNLPDSVKCRHILIATHDRQGNQILPDSVAKARIDSAVAQIKGGANFADVCAKYSDDGGSKDKGGEYTFSSIRFSELAKEFAETIFYGNTGDKKIVKTSLGYHYIEVLNQKDFETAYRVAYLSKPISASQETENAASGLANQFAGESNNAKSFEANATKRNYNKFNATDIKPNDGAIQGLGSNRKMVQWINEAKVGDVSEAFDIDDKWVVAMVTEENAEGTMSAAKARPQVEFIVRNQKKAEQIKAKFAGKTSSLETAAAAVGQQVYNADSIKFASPFIPNVGQEQKVIGASFNQSLKGKVSEPIAGNGGVFVIKVNNVSAESTGINIDQQRQALMQRAKSESAYRSIQVLRKAATIKDNRAKFF</sequence>
<organism evidence="14 15">
    <name type="scientific">Pinibacter soli</name>
    <dbReference type="NCBI Taxonomy" id="3044211"/>
    <lineage>
        <taxon>Bacteria</taxon>
        <taxon>Pseudomonadati</taxon>
        <taxon>Bacteroidota</taxon>
        <taxon>Chitinophagia</taxon>
        <taxon>Chitinophagales</taxon>
        <taxon>Chitinophagaceae</taxon>
        <taxon>Pinibacter</taxon>
    </lineage>
</organism>
<evidence type="ECO:0000256" key="6">
    <source>
        <dbReference type="ARBA" id="ARBA00023136"/>
    </source>
</evidence>
<dbReference type="InterPro" id="IPR046357">
    <property type="entry name" value="PPIase_dom_sf"/>
</dbReference>
<comment type="caution">
    <text evidence="14">The sequence shown here is derived from an EMBL/GenBank/DDBJ whole genome shotgun (WGS) entry which is preliminary data.</text>
</comment>
<evidence type="ECO:0000256" key="7">
    <source>
        <dbReference type="ARBA" id="ARBA00023186"/>
    </source>
</evidence>
<keyword evidence="6 12" id="KW-0472">Membrane</keyword>
<feature type="domain" description="PpiC" evidence="13">
    <location>
        <begin position="346"/>
        <end position="451"/>
    </location>
</feature>
<feature type="transmembrane region" description="Helical" evidence="12">
    <location>
        <begin position="12"/>
        <end position="33"/>
    </location>
</feature>
<gene>
    <name evidence="14" type="ORF">QJ048_10135</name>
</gene>
<dbReference type="Pfam" id="PF13616">
    <property type="entry name" value="Rotamase_3"/>
    <property type="match status" value="1"/>
</dbReference>
<dbReference type="Gene3D" id="1.10.4030.10">
    <property type="entry name" value="Porin chaperone SurA, peptide-binding domain"/>
    <property type="match status" value="1"/>
</dbReference>
<evidence type="ECO:0000259" key="13">
    <source>
        <dbReference type="PROSITE" id="PS50198"/>
    </source>
</evidence>
<keyword evidence="11" id="KW-0413">Isomerase</keyword>
<evidence type="ECO:0000313" key="15">
    <source>
        <dbReference type="Proteomes" id="UP001226434"/>
    </source>
</evidence>
<evidence type="ECO:0000256" key="10">
    <source>
        <dbReference type="ARBA" id="ARBA00042775"/>
    </source>
</evidence>
<keyword evidence="7" id="KW-0143">Chaperone</keyword>
<dbReference type="RefSeq" id="WP_282334230.1">
    <property type="nucleotide sequence ID" value="NZ_JASBRG010000006.1"/>
</dbReference>
<evidence type="ECO:0000256" key="1">
    <source>
        <dbReference type="ARBA" id="ARBA00004382"/>
    </source>
</evidence>
<evidence type="ECO:0000256" key="4">
    <source>
        <dbReference type="ARBA" id="ARBA00022692"/>
    </source>
</evidence>
<keyword evidence="15" id="KW-1185">Reference proteome</keyword>
<reference evidence="14 15" key="1">
    <citation type="submission" date="2023-05" db="EMBL/GenBank/DDBJ databases">
        <title>Genome sequence of Pinibacter sp. MAH-24.</title>
        <authorList>
            <person name="Huq M.A."/>
        </authorList>
    </citation>
    <scope>NUCLEOTIDE SEQUENCE [LARGE SCALE GENOMIC DNA]</scope>
    <source>
        <strain evidence="14 15">MAH-24</strain>
    </source>
</reference>
<dbReference type="PANTHER" id="PTHR47529">
    <property type="entry name" value="PEPTIDYL-PROLYL CIS-TRANS ISOMERASE D"/>
    <property type="match status" value="1"/>
</dbReference>
<name>A0ABT6RE72_9BACT</name>
<proteinExistence type="inferred from homology"/>